<evidence type="ECO:0000313" key="3">
    <source>
        <dbReference type="Proteomes" id="UP000295380"/>
    </source>
</evidence>
<dbReference type="RefSeq" id="WP_208291882.1">
    <property type="nucleotide sequence ID" value="NZ_SOBR01000002.1"/>
</dbReference>
<organism evidence="2 3">
    <name type="scientific">Chromohalobacter marismortui</name>
    <dbReference type="NCBI Taxonomy" id="42055"/>
    <lineage>
        <taxon>Bacteria</taxon>
        <taxon>Pseudomonadati</taxon>
        <taxon>Pseudomonadota</taxon>
        <taxon>Gammaproteobacteria</taxon>
        <taxon>Oceanospirillales</taxon>
        <taxon>Halomonadaceae</taxon>
        <taxon>Chromohalobacter</taxon>
    </lineage>
</organism>
<dbReference type="AlphaFoldDB" id="A0A4R7NSP8"/>
<feature type="region of interest" description="Disordered" evidence="1">
    <location>
        <begin position="174"/>
        <end position="227"/>
    </location>
</feature>
<reference evidence="2 3" key="1">
    <citation type="submission" date="2019-03" db="EMBL/GenBank/DDBJ databases">
        <title>Genomic Encyclopedia of Type Strains, Phase IV (KMG-IV): sequencing the most valuable type-strain genomes for metagenomic binning, comparative biology and taxonomic classification.</title>
        <authorList>
            <person name="Goeker M."/>
        </authorList>
    </citation>
    <scope>NUCLEOTIDE SEQUENCE [LARGE SCALE GENOMIC DNA]</scope>
    <source>
        <strain evidence="2 3">DSM 6770</strain>
    </source>
</reference>
<accession>A0A4R7NSP8</accession>
<comment type="caution">
    <text evidence="2">The sequence shown here is derived from an EMBL/GenBank/DDBJ whole genome shotgun (WGS) entry which is preliminary data.</text>
</comment>
<protein>
    <submittedName>
        <fullName evidence="2">Type I restriction and modification enzyme subunit R-like protein</fullName>
    </submittedName>
</protein>
<feature type="compositionally biased region" description="Basic and acidic residues" evidence="1">
    <location>
        <begin position="216"/>
        <end position="227"/>
    </location>
</feature>
<evidence type="ECO:0000313" key="2">
    <source>
        <dbReference type="EMBL" id="TDU23898.1"/>
    </source>
</evidence>
<dbReference type="Proteomes" id="UP000295380">
    <property type="component" value="Unassembled WGS sequence"/>
</dbReference>
<gene>
    <name evidence="2" type="ORF">C8E00_102398</name>
</gene>
<feature type="compositionally biased region" description="Polar residues" evidence="1">
    <location>
        <begin position="189"/>
        <end position="213"/>
    </location>
</feature>
<keyword evidence="3" id="KW-1185">Reference proteome</keyword>
<evidence type="ECO:0000256" key="1">
    <source>
        <dbReference type="SAM" id="MobiDB-lite"/>
    </source>
</evidence>
<name>A0A4R7NSP8_9GAMM</name>
<dbReference type="Gene3D" id="3.90.1570.30">
    <property type="match status" value="1"/>
</dbReference>
<proteinExistence type="predicted"/>
<sequence length="227" mass="25625">MDNKTLSERDICTKFITPAIQQAGWQQSEFREVVRLTDVGIMVRGKLVAPIRDIDAKGSPKRADYVLYARPNMPIEVIEAKQARFSIGHGMQQALVYAEMLNAPFALSCNGGGFPLHDRIGFSRPIERELKLDQFPQLAALWRLYQEWRGFAGPCLRSLPITACRTPKTSRYWNSRPSTSSTVRHKSRVASSATLNNTPRLYTSSNKYCTTSKSTKKPEQPFGPEDK</sequence>
<dbReference type="EMBL" id="SOBR01000002">
    <property type="protein sequence ID" value="TDU23898.1"/>
    <property type="molecule type" value="Genomic_DNA"/>
</dbReference>